<dbReference type="Proteomes" id="UP001500840">
    <property type="component" value="Unassembled WGS sequence"/>
</dbReference>
<keyword evidence="2" id="KW-0732">Signal</keyword>
<protein>
    <recommendedName>
        <fullName evidence="3">DUF2059 domain-containing protein</fullName>
    </recommendedName>
</protein>
<proteinExistence type="predicted"/>
<evidence type="ECO:0000313" key="4">
    <source>
        <dbReference type="EMBL" id="GAA4460106.1"/>
    </source>
</evidence>
<comment type="caution">
    <text evidence="4">The sequence shown here is derived from an EMBL/GenBank/DDBJ whole genome shotgun (WGS) entry which is preliminary data.</text>
</comment>
<reference evidence="5" key="1">
    <citation type="journal article" date="2019" name="Int. J. Syst. Evol. Microbiol.">
        <title>The Global Catalogue of Microorganisms (GCM) 10K type strain sequencing project: providing services to taxonomists for standard genome sequencing and annotation.</title>
        <authorList>
            <consortium name="The Broad Institute Genomics Platform"/>
            <consortium name="The Broad Institute Genome Sequencing Center for Infectious Disease"/>
            <person name="Wu L."/>
            <person name="Ma J."/>
        </authorList>
    </citation>
    <scope>NUCLEOTIDE SEQUENCE [LARGE SCALE GENOMIC DNA]</scope>
    <source>
        <strain evidence="5">JCM 17759</strain>
    </source>
</reference>
<evidence type="ECO:0000256" key="2">
    <source>
        <dbReference type="SAM" id="SignalP"/>
    </source>
</evidence>
<dbReference type="RefSeq" id="WP_345324989.1">
    <property type="nucleotide sequence ID" value="NZ_BAABGA010000049.1"/>
</dbReference>
<evidence type="ECO:0000259" key="3">
    <source>
        <dbReference type="Pfam" id="PF09832"/>
    </source>
</evidence>
<gene>
    <name evidence="4" type="ORF">GCM10023156_40600</name>
</gene>
<organism evidence="4 5">
    <name type="scientific">Novipirellula rosea</name>
    <dbReference type="NCBI Taxonomy" id="1031540"/>
    <lineage>
        <taxon>Bacteria</taxon>
        <taxon>Pseudomonadati</taxon>
        <taxon>Planctomycetota</taxon>
        <taxon>Planctomycetia</taxon>
        <taxon>Pirellulales</taxon>
        <taxon>Pirellulaceae</taxon>
        <taxon>Novipirellula</taxon>
    </lineage>
</organism>
<accession>A0ABP8N2D2</accession>
<sequence>MKVCLRPAVRFYLTSAFAVGLFCSAAGVHAQDTPAPATEAPAADSPAAEEEAEAEVEKDSHTVAVEALLDSMNMKETTQQTVDQMLQMQIQQQPQMAAFQDVMKAFLHKHLSFESLKPDLIKLYKSEFTESEIKALTDFYNTPVGKKAIEKLPTLSAAGAQIGMQRVQANMGELQTAILKRQSELQPK</sequence>
<feature type="domain" description="DUF2059" evidence="3">
    <location>
        <begin position="115"/>
        <end position="171"/>
    </location>
</feature>
<name>A0ABP8N2D2_9BACT</name>
<dbReference type="InterPro" id="IPR018637">
    <property type="entry name" value="DUF2059"/>
</dbReference>
<feature type="compositionally biased region" description="Low complexity" evidence="1">
    <location>
        <begin position="34"/>
        <end position="46"/>
    </location>
</feature>
<keyword evidence="5" id="KW-1185">Reference proteome</keyword>
<evidence type="ECO:0000256" key="1">
    <source>
        <dbReference type="SAM" id="MobiDB-lite"/>
    </source>
</evidence>
<feature type="region of interest" description="Disordered" evidence="1">
    <location>
        <begin position="33"/>
        <end position="56"/>
    </location>
</feature>
<dbReference type="EMBL" id="BAABGA010000049">
    <property type="protein sequence ID" value="GAA4460106.1"/>
    <property type="molecule type" value="Genomic_DNA"/>
</dbReference>
<feature type="chain" id="PRO_5047359855" description="DUF2059 domain-containing protein" evidence="2">
    <location>
        <begin position="31"/>
        <end position="188"/>
    </location>
</feature>
<feature type="signal peptide" evidence="2">
    <location>
        <begin position="1"/>
        <end position="30"/>
    </location>
</feature>
<evidence type="ECO:0000313" key="5">
    <source>
        <dbReference type="Proteomes" id="UP001500840"/>
    </source>
</evidence>
<dbReference type="Pfam" id="PF09832">
    <property type="entry name" value="DUF2059"/>
    <property type="match status" value="1"/>
</dbReference>